<feature type="transmembrane region" description="Helical" evidence="6">
    <location>
        <begin position="6"/>
        <end position="27"/>
    </location>
</feature>
<keyword evidence="4 6" id="KW-1133">Transmembrane helix</keyword>
<dbReference type="PANTHER" id="PTHR30086:SF20">
    <property type="entry name" value="ARGININE EXPORTER PROTEIN ARGO-RELATED"/>
    <property type="match status" value="1"/>
</dbReference>
<feature type="transmembrane region" description="Helical" evidence="6">
    <location>
        <begin position="142"/>
        <end position="164"/>
    </location>
</feature>
<reference evidence="7" key="1">
    <citation type="submission" date="2020-11" db="EMBL/GenBank/DDBJ databases">
        <title>Multidrug resistant novel bacterium Savagea serpentis sp. nov., isolated from the scats of a vine snake (Ahaetulla nasuta).</title>
        <authorList>
            <person name="Venkata Ramana V."/>
            <person name="Vikas Patil S."/>
            <person name="Yogita Lugani V."/>
        </authorList>
    </citation>
    <scope>NUCLEOTIDE SEQUENCE</scope>
    <source>
        <strain evidence="7">SN6</strain>
    </source>
</reference>
<dbReference type="InterPro" id="IPR001123">
    <property type="entry name" value="LeuE-type"/>
</dbReference>
<dbReference type="GO" id="GO:0033228">
    <property type="term" value="P:cysteine export across plasma membrane"/>
    <property type="evidence" value="ECO:0007669"/>
    <property type="project" value="TreeGrafter"/>
</dbReference>
<comment type="caution">
    <text evidence="7">The sequence shown here is derived from an EMBL/GenBank/DDBJ whole genome shotgun (WGS) entry which is preliminary data.</text>
</comment>
<dbReference type="GO" id="GO:0005886">
    <property type="term" value="C:plasma membrane"/>
    <property type="evidence" value="ECO:0007669"/>
    <property type="project" value="UniProtKB-SubCell"/>
</dbReference>
<evidence type="ECO:0000256" key="6">
    <source>
        <dbReference type="SAM" id="Phobius"/>
    </source>
</evidence>
<comment type="subcellular location">
    <subcellularLocation>
        <location evidence="1">Cell membrane</location>
        <topology evidence="1">Multi-pass membrane protein</topology>
    </subcellularLocation>
</comment>
<evidence type="ECO:0000313" key="7">
    <source>
        <dbReference type="EMBL" id="MBF4500316.1"/>
    </source>
</evidence>
<evidence type="ECO:0000313" key="8">
    <source>
        <dbReference type="Proteomes" id="UP000622653"/>
    </source>
</evidence>
<keyword evidence="2" id="KW-1003">Cell membrane</keyword>
<keyword evidence="8" id="KW-1185">Reference proteome</keyword>
<name>A0A8J7GB86_9BACL</name>
<accession>A0A8J7GB86</accession>
<sequence>MPWMPFFIYAVVSSFTPGPNNIMAMTFASQTSVRRTLRFCVGVSVGFFSLIVASSVFGVLLATWVPKMEWGMKIVGAIYLIYLAYQVWKSTGSEQNTEQIEANNRFFTGVVMQFVNPKAIFYAITVMSSFVIPYYTSPLSLLLFACLLGGIGFLSSFSWSMLGGLFQTWIEREERLFNNVMALLLIYCAIALFL</sequence>
<organism evidence="7 8">
    <name type="scientific">Savagea serpentis</name>
    <dbReference type="NCBI Taxonomy" id="2785297"/>
    <lineage>
        <taxon>Bacteria</taxon>
        <taxon>Bacillati</taxon>
        <taxon>Bacillota</taxon>
        <taxon>Bacilli</taxon>
        <taxon>Bacillales</taxon>
        <taxon>Caryophanaceae</taxon>
        <taxon>Savagea</taxon>
    </lineage>
</organism>
<dbReference type="Proteomes" id="UP000622653">
    <property type="component" value="Unassembled WGS sequence"/>
</dbReference>
<dbReference type="EMBL" id="JADKPV010000001">
    <property type="protein sequence ID" value="MBF4500316.1"/>
    <property type="molecule type" value="Genomic_DNA"/>
</dbReference>
<keyword evidence="5 6" id="KW-0472">Membrane</keyword>
<evidence type="ECO:0000256" key="3">
    <source>
        <dbReference type="ARBA" id="ARBA00022692"/>
    </source>
</evidence>
<dbReference type="PANTHER" id="PTHR30086">
    <property type="entry name" value="ARGININE EXPORTER PROTEIN ARGO"/>
    <property type="match status" value="1"/>
</dbReference>
<dbReference type="AlphaFoldDB" id="A0A8J7GB86"/>
<evidence type="ECO:0000256" key="1">
    <source>
        <dbReference type="ARBA" id="ARBA00004651"/>
    </source>
</evidence>
<dbReference type="GO" id="GO:0015171">
    <property type="term" value="F:amino acid transmembrane transporter activity"/>
    <property type="evidence" value="ECO:0007669"/>
    <property type="project" value="TreeGrafter"/>
</dbReference>
<gene>
    <name evidence="7" type="ORF">IRY55_02980</name>
</gene>
<evidence type="ECO:0000256" key="5">
    <source>
        <dbReference type="ARBA" id="ARBA00023136"/>
    </source>
</evidence>
<keyword evidence="3 6" id="KW-0812">Transmembrane</keyword>
<dbReference type="Pfam" id="PF01810">
    <property type="entry name" value="LysE"/>
    <property type="match status" value="1"/>
</dbReference>
<evidence type="ECO:0000256" key="2">
    <source>
        <dbReference type="ARBA" id="ARBA00022475"/>
    </source>
</evidence>
<feature type="transmembrane region" description="Helical" evidence="6">
    <location>
        <begin position="176"/>
        <end position="193"/>
    </location>
</feature>
<feature type="transmembrane region" description="Helical" evidence="6">
    <location>
        <begin position="39"/>
        <end position="64"/>
    </location>
</feature>
<feature type="transmembrane region" description="Helical" evidence="6">
    <location>
        <begin position="119"/>
        <end position="136"/>
    </location>
</feature>
<evidence type="ECO:0000256" key="4">
    <source>
        <dbReference type="ARBA" id="ARBA00022989"/>
    </source>
</evidence>
<dbReference type="RefSeq" id="WP_194561764.1">
    <property type="nucleotide sequence ID" value="NZ_JADKPV010000001.1"/>
</dbReference>
<feature type="transmembrane region" description="Helical" evidence="6">
    <location>
        <begin position="70"/>
        <end position="88"/>
    </location>
</feature>
<proteinExistence type="predicted"/>
<protein>
    <submittedName>
        <fullName evidence="7">LysE family transporter</fullName>
    </submittedName>
</protein>